<evidence type="ECO:0000259" key="1">
    <source>
        <dbReference type="PROSITE" id="PS51184"/>
    </source>
</evidence>
<dbReference type="GO" id="GO:0005737">
    <property type="term" value="C:cytoplasm"/>
    <property type="evidence" value="ECO:0007669"/>
    <property type="project" value="TreeGrafter"/>
</dbReference>
<dbReference type="EMBL" id="JAVDQK010000034">
    <property type="protein sequence ID" value="MDR6221441.1"/>
    <property type="molecule type" value="Genomic_DNA"/>
</dbReference>
<dbReference type="SUPFAM" id="SSF51197">
    <property type="entry name" value="Clavaminate synthase-like"/>
    <property type="match status" value="1"/>
</dbReference>
<accession>A0AAE3XHG2</accession>
<comment type="caution">
    <text evidence="2">The sequence shown here is derived from an EMBL/GenBank/DDBJ whole genome shotgun (WGS) entry which is preliminary data.</text>
</comment>
<dbReference type="PANTHER" id="PTHR12480">
    <property type="entry name" value="ARGININE DEMETHYLASE AND LYSYL-HYDROXYLASE JMJD"/>
    <property type="match status" value="1"/>
</dbReference>
<gene>
    <name evidence="2" type="ORF">J2Y00_005077</name>
</gene>
<feature type="domain" description="JmjC" evidence="1">
    <location>
        <begin position="101"/>
        <end position="225"/>
    </location>
</feature>
<protein>
    <recommendedName>
        <fullName evidence="1">JmjC domain-containing protein</fullName>
    </recommendedName>
</protein>
<dbReference type="InterPro" id="IPR003347">
    <property type="entry name" value="JmjC_dom"/>
</dbReference>
<sequence length="241" mass="27463">MESELIRALPEVTDLQPEPFLSTYGRQGHPVILRGMMRDWPLMRQLSFESLRISHGLHEVTAHRCVQRDDEVRWTLGAYLTYAEQTQEADPYYLTNLACTPATADLFGAYQTPPHFVNWLDAFDDPHVPVLKWLIIGPRNSFSPMHLDTMDTSAWNGLIAGIKRWTFRDAAGVTYVGEQRPGDVVFTPTGWWHGVENLSPTVCVTENFVNHTNVDAVTTFLTQTPLRHLALALEHMRSRYA</sequence>
<name>A0AAE3XHG2_9DEIO</name>
<dbReference type="Pfam" id="PF02373">
    <property type="entry name" value="JmjC"/>
    <property type="match status" value="1"/>
</dbReference>
<dbReference type="SMART" id="SM00558">
    <property type="entry name" value="JmjC"/>
    <property type="match status" value="1"/>
</dbReference>
<proteinExistence type="predicted"/>
<dbReference type="GO" id="GO:0043565">
    <property type="term" value="F:sequence-specific DNA binding"/>
    <property type="evidence" value="ECO:0007669"/>
    <property type="project" value="TreeGrafter"/>
</dbReference>
<dbReference type="Gene3D" id="2.60.120.650">
    <property type="entry name" value="Cupin"/>
    <property type="match status" value="1"/>
</dbReference>
<evidence type="ECO:0000313" key="3">
    <source>
        <dbReference type="Proteomes" id="UP001185331"/>
    </source>
</evidence>
<organism evidence="2 3">
    <name type="scientific">Deinococcus soli</name>
    <name type="common">ex Cha et al. 2016</name>
    <dbReference type="NCBI Taxonomy" id="1309411"/>
    <lineage>
        <taxon>Bacteria</taxon>
        <taxon>Thermotogati</taxon>
        <taxon>Deinococcota</taxon>
        <taxon>Deinococci</taxon>
        <taxon>Deinococcales</taxon>
        <taxon>Deinococcaceae</taxon>
        <taxon>Deinococcus</taxon>
    </lineage>
</organism>
<dbReference type="PROSITE" id="PS51184">
    <property type="entry name" value="JMJC"/>
    <property type="match status" value="1"/>
</dbReference>
<dbReference type="AlphaFoldDB" id="A0AAE3XHG2"/>
<dbReference type="GO" id="GO:0045905">
    <property type="term" value="P:positive regulation of translational termination"/>
    <property type="evidence" value="ECO:0007669"/>
    <property type="project" value="TreeGrafter"/>
</dbReference>
<dbReference type="GO" id="GO:0016706">
    <property type="term" value="F:2-oxoglutarate-dependent dioxygenase activity"/>
    <property type="evidence" value="ECO:0007669"/>
    <property type="project" value="TreeGrafter"/>
</dbReference>
<dbReference type="Proteomes" id="UP001185331">
    <property type="component" value="Unassembled WGS sequence"/>
</dbReference>
<evidence type="ECO:0000313" key="2">
    <source>
        <dbReference type="EMBL" id="MDR6221441.1"/>
    </source>
</evidence>
<dbReference type="InterPro" id="IPR050910">
    <property type="entry name" value="JMJD6_ArgDemeth/LysHydrox"/>
</dbReference>
<dbReference type="PANTHER" id="PTHR12480:SF6">
    <property type="entry name" value="2-OXOGLUTARATE AND IRON-DEPENDENT OXYGENASE JMJD4"/>
    <property type="match status" value="1"/>
</dbReference>
<dbReference type="RefSeq" id="WP_309859474.1">
    <property type="nucleotide sequence ID" value="NZ_JAVDQJ010000034.1"/>
</dbReference>
<reference evidence="2" key="1">
    <citation type="submission" date="2023-07" db="EMBL/GenBank/DDBJ databases">
        <title>Sorghum-associated microbial communities from plants grown in Nebraska, USA.</title>
        <authorList>
            <person name="Schachtman D."/>
        </authorList>
    </citation>
    <scope>NUCLEOTIDE SEQUENCE</scope>
    <source>
        <strain evidence="2">BE330</strain>
    </source>
</reference>